<evidence type="ECO:0000256" key="1">
    <source>
        <dbReference type="SAM" id="MobiDB-lite"/>
    </source>
</evidence>
<organism evidence="2 3">
    <name type="scientific">Amycolatopsis vastitatis</name>
    <dbReference type="NCBI Taxonomy" id="1905142"/>
    <lineage>
        <taxon>Bacteria</taxon>
        <taxon>Bacillati</taxon>
        <taxon>Actinomycetota</taxon>
        <taxon>Actinomycetes</taxon>
        <taxon>Pseudonocardiales</taxon>
        <taxon>Pseudonocardiaceae</taxon>
        <taxon>Amycolatopsis</taxon>
    </lineage>
</organism>
<protein>
    <submittedName>
        <fullName evidence="2">Uncharacterized protein</fullName>
    </submittedName>
</protein>
<accession>A0A229SR26</accession>
<comment type="caution">
    <text evidence="2">The sequence shown here is derived from an EMBL/GenBank/DDBJ whole genome shotgun (WGS) entry which is preliminary data.</text>
</comment>
<evidence type="ECO:0000313" key="2">
    <source>
        <dbReference type="EMBL" id="OXM61356.1"/>
    </source>
</evidence>
<name>A0A229SR26_9PSEU</name>
<sequence>MQQNFGVALTPAEHVIDQYADGRQVSLVVLAAADRPGAPPGARQIRAAEVMQFLDDDADVVGIFRPKHVWLSDYEQDITTPAELAAVLNAVARRSGIPLKYLAVAAGIPRAQLYSLTGNERMPRNADQLISPLSVSGLTTEDIEHVLRRWRQLRTGALVTRLADVGAEEAAPLAAVATAEPDAPSTAEEDAGSAKPSIARTWARFRALFAGDRPQQQGLPLP</sequence>
<dbReference type="Proteomes" id="UP000215199">
    <property type="component" value="Unassembled WGS sequence"/>
</dbReference>
<dbReference type="AlphaFoldDB" id="A0A229SR26"/>
<keyword evidence="3" id="KW-1185">Reference proteome</keyword>
<proteinExistence type="predicted"/>
<gene>
    <name evidence="2" type="ORF">CF165_38420</name>
</gene>
<dbReference type="EMBL" id="NMUL01000047">
    <property type="protein sequence ID" value="OXM61356.1"/>
    <property type="molecule type" value="Genomic_DNA"/>
</dbReference>
<evidence type="ECO:0000313" key="3">
    <source>
        <dbReference type="Proteomes" id="UP000215199"/>
    </source>
</evidence>
<reference evidence="3" key="1">
    <citation type="submission" date="2017-07" db="EMBL/GenBank/DDBJ databases">
        <title>Comparative genome mining reveals phylogenetic distribution patterns of secondary metabolites in Amycolatopsis.</title>
        <authorList>
            <person name="Adamek M."/>
            <person name="Alanjary M."/>
            <person name="Sales-Ortells H."/>
            <person name="Goodfellow M."/>
            <person name="Bull A.T."/>
            <person name="Kalinowski J."/>
            <person name="Ziemert N."/>
        </authorList>
    </citation>
    <scope>NUCLEOTIDE SEQUENCE [LARGE SCALE GENOMIC DNA]</scope>
    <source>
        <strain evidence="3">H5</strain>
    </source>
</reference>
<feature type="region of interest" description="Disordered" evidence="1">
    <location>
        <begin position="176"/>
        <end position="196"/>
    </location>
</feature>